<evidence type="ECO:0000313" key="3">
    <source>
        <dbReference type="Proteomes" id="UP001601948"/>
    </source>
</evidence>
<dbReference type="EMBL" id="JBIAPI010000001">
    <property type="protein sequence ID" value="MFF3223113.1"/>
    <property type="molecule type" value="Genomic_DNA"/>
</dbReference>
<feature type="region of interest" description="Disordered" evidence="1">
    <location>
        <begin position="1"/>
        <end position="22"/>
    </location>
</feature>
<gene>
    <name evidence="2" type="ORF">ACFYV7_09975</name>
</gene>
<accession>A0ABW6QR53</accession>
<reference evidence="2 3" key="1">
    <citation type="submission" date="2024-10" db="EMBL/GenBank/DDBJ databases">
        <title>The Natural Products Discovery Center: Release of the First 8490 Sequenced Strains for Exploring Actinobacteria Biosynthetic Diversity.</title>
        <authorList>
            <person name="Kalkreuter E."/>
            <person name="Kautsar S.A."/>
            <person name="Yang D."/>
            <person name="Bader C.D."/>
            <person name="Teijaro C.N."/>
            <person name="Fluegel L."/>
            <person name="Davis C.M."/>
            <person name="Simpson J.R."/>
            <person name="Lauterbach L."/>
            <person name="Steele A.D."/>
            <person name="Gui C."/>
            <person name="Meng S."/>
            <person name="Li G."/>
            <person name="Viehrig K."/>
            <person name="Ye F."/>
            <person name="Su P."/>
            <person name="Kiefer A.F."/>
            <person name="Nichols A."/>
            <person name="Cepeda A.J."/>
            <person name="Yan W."/>
            <person name="Fan B."/>
            <person name="Jiang Y."/>
            <person name="Adhikari A."/>
            <person name="Zheng C.-J."/>
            <person name="Schuster L."/>
            <person name="Cowan T.M."/>
            <person name="Smanski M.J."/>
            <person name="Chevrette M.G."/>
            <person name="De Carvalho L.P.S."/>
            <person name="Shen B."/>
        </authorList>
    </citation>
    <scope>NUCLEOTIDE SEQUENCE [LARGE SCALE GENOMIC DNA]</scope>
    <source>
        <strain evidence="2 3">NPDC003040</strain>
    </source>
</reference>
<keyword evidence="3" id="KW-1185">Reference proteome</keyword>
<comment type="caution">
    <text evidence="2">The sequence shown here is derived from an EMBL/GenBank/DDBJ whole genome shotgun (WGS) entry which is preliminary data.</text>
</comment>
<protein>
    <submittedName>
        <fullName evidence="2">Uncharacterized protein</fullName>
    </submittedName>
</protein>
<evidence type="ECO:0000313" key="2">
    <source>
        <dbReference type="EMBL" id="MFF3223113.1"/>
    </source>
</evidence>
<dbReference type="Proteomes" id="UP001601948">
    <property type="component" value="Unassembled WGS sequence"/>
</dbReference>
<sequence length="106" mass="11788">MAATSHPGGPINTPPRNRTPRQSLRLEAELPIDSTEFADLDARLVRHLFDVGLRLHHLEEVFDHPDPTPQHFRTAGAQVQQLIDDLDGLIRDTGLAVLARLSGKTR</sequence>
<name>A0ABW6QR53_9NOCA</name>
<organism evidence="2 3">
    <name type="scientific">Nocardia suismassiliense</name>
    <dbReference type="NCBI Taxonomy" id="2077092"/>
    <lineage>
        <taxon>Bacteria</taxon>
        <taxon>Bacillati</taxon>
        <taxon>Actinomycetota</taxon>
        <taxon>Actinomycetes</taxon>
        <taxon>Mycobacteriales</taxon>
        <taxon>Nocardiaceae</taxon>
        <taxon>Nocardia</taxon>
    </lineage>
</organism>
<evidence type="ECO:0000256" key="1">
    <source>
        <dbReference type="SAM" id="MobiDB-lite"/>
    </source>
</evidence>
<proteinExistence type="predicted"/>
<dbReference type="RefSeq" id="WP_387715873.1">
    <property type="nucleotide sequence ID" value="NZ_JBIAPI010000001.1"/>
</dbReference>